<dbReference type="EMBL" id="JP011203">
    <property type="protein sequence ID" value="AER99800.1"/>
    <property type="molecule type" value="mRNA"/>
</dbReference>
<accession>G9K4H6</accession>
<proteinExistence type="evidence at transcript level"/>
<reference evidence="2" key="1">
    <citation type="journal article" date="2013" name="J. Virol.">
        <title>Sequencing, annotation, and characterization of the influenza ferret infectome.</title>
        <authorList>
            <person name="Leon A.J."/>
            <person name="Banner D."/>
            <person name="Xu L."/>
            <person name="Ran L."/>
            <person name="Peng Z."/>
            <person name="Yi K."/>
            <person name="Chen C."/>
            <person name="Xu F."/>
            <person name="Huang J."/>
            <person name="Zhao Z."/>
            <person name="Lin Z."/>
            <person name="Huang S.H."/>
            <person name="Fang Y."/>
            <person name="Kelvin A.A."/>
            <person name="Ross T.M."/>
            <person name="Farooqui A."/>
            <person name="Kelvin D.J."/>
        </authorList>
    </citation>
    <scope>NUCLEOTIDE SEQUENCE</scope>
    <source>
        <tissue evidence="2">Lungs</tissue>
    </source>
</reference>
<feature type="non-terminal residue" evidence="2">
    <location>
        <position position="90"/>
    </location>
</feature>
<evidence type="ECO:0000313" key="2">
    <source>
        <dbReference type="EMBL" id="AER99800.1"/>
    </source>
</evidence>
<feature type="region of interest" description="Disordered" evidence="1">
    <location>
        <begin position="38"/>
        <end position="66"/>
    </location>
</feature>
<feature type="region of interest" description="Disordered" evidence="1">
    <location>
        <begin position="71"/>
        <end position="90"/>
    </location>
</feature>
<organism evidence="2">
    <name type="scientific">Mustela putorius furo</name>
    <name type="common">European domestic ferret</name>
    <name type="synonym">Mustela furo</name>
    <dbReference type="NCBI Taxonomy" id="9669"/>
    <lineage>
        <taxon>Eukaryota</taxon>
        <taxon>Metazoa</taxon>
        <taxon>Chordata</taxon>
        <taxon>Craniata</taxon>
        <taxon>Vertebrata</taxon>
        <taxon>Euteleostomi</taxon>
        <taxon>Mammalia</taxon>
        <taxon>Eutheria</taxon>
        <taxon>Laurasiatheria</taxon>
        <taxon>Carnivora</taxon>
        <taxon>Caniformia</taxon>
        <taxon>Musteloidea</taxon>
        <taxon>Mustelidae</taxon>
        <taxon>Mustelinae</taxon>
        <taxon>Mustela</taxon>
    </lineage>
</organism>
<feature type="non-terminal residue" evidence="2">
    <location>
        <position position="1"/>
    </location>
</feature>
<dbReference type="AlphaFoldDB" id="G9K4H6"/>
<feature type="compositionally biased region" description="Pro residues" evidence="1">
    <location>
        <begin position="43"/>
        <end position="63"/>
    </location>
</feature>
<protein>
    <submittedName>
        <fullName evidence="2">High mobility group AT-hook 1</fullName>
    </submittedName>
</protein>
<evidence type="ECO:0000256" key="1">
    <source>
        <dbReference type="SAM" id="MobiDB-lite"/>
    </source>
</evidence>
<name>G9K4H6_MUSPF</name>
<sequence length="90" mass="8853">KTGEGGRRGHLAGVLRGGAVTATCRLLLGQGAIFLLGLDSSAPLPPPPPPPPGPPYPAPPPPTCALAATLHSTPAAAGPQGPRGEQFPLV</sequence>